<dbReference type="AlphaFoldDB" id="A0A7I7VQA9"/>
<name>A0A7I7VQA9_9MYCO</name>
<accession>A0A7I7VQA9</accession>
<evidence type="ECO:0000313" key="1">
    <source>
        <dbReference type="EMBL" id="BBZ06862.1"/>
    </source>
</evidence>
<evidence type="ECO:0008006" key="3">
    <source>
        <dbReference type="Google" id="ProtNLM"/>
    </source>
</evidence>
<protein>
    <recommendedName>
        <fullName evidence="3">Integrase catalytic domain-containing protein</fullName>
    </recommendedName>
</protein>
<dbReference type="Proteomes" id="UP000467201">
    <property type="component" value="Chromosome"/>
</dbReference>
<sequence length="135" mass="15362">MPGHLFALVGKREPDAERPGRVIVVADDVEVADSGDGLFDRQLPPRSRGMSVLRKKYDREAETTIGLYKTEAIRDDSPFRRGALHRLADVELLTAEWVHWYNSDRLMHRLDRIPPVEYEAIHYATKTAQTGAAHQ</sequence>
<dbReference type="KEGG" id="mdr:MDOR_10310"/>
<evidence type="ECO:0000313" key="2">
    <source>
        <dbReference type="Proteomes" id="UP000467201"/>
    </source>
</evidence>
<dbReference type="EMBL" id="AP022605">
    <property type="protein sequence ID" value="BBZ06862.1"/>
    <property type="molecule type" value="Genomic_DNA"/>
</dbReference>
<gene>
    <name evidence="1" type="ORF">MDOR_10310</name>
</gene>
<dbReference type="GO" id="GO:0015074">
    <property type="term" value="P:DNA integration"/>
    <property type="evidence" value="ECO:0007669"/>
    <property type="project" value="InterPro"/>
</dbReference>
<organism evidence="1 2">
    <name type="scientific">Mycolicibacterium doricum</name>
    <dbReference type="NCBI Taxonomy" id="126673"/>
    <lineage>
        <taxon>Bacteria</taxon>
        <taxon>Bacillati</taxon>
        <taxon>Actinomycetota</taxon>
        <taxon>Actinomycetes</taxon>
        <taxon>Mycobacteriales</taxon>
        <taxon>Mycobacteriaceae</taxon>
        <taxon>Mycolicibacterium</taxon>
    </lineage>
</organism>
<proteinExistence type="predicted"/>
<reference evidence="1 2" key="1">
    <citation type="journal article" date="2019" name="Emerg. Microbes Infect.">
        <title>Comprehensive subspecies identification of 175 nontuberculous mycobacteria species based on 7547 genomic profiles.</title>
        <authorList>
            <person name="Matsumoto Y."/>
            <person name="Kinjo T."/>
            <person name="Motooka D."/>
            <person name="Nabeya D."/>
            <person name="Jung N."/>
            <person name="Uechi K."/>
            <person name="Horii T."/>
            <person name="Iida T."/>
            <person name="Fujita J."/>
            <person name="Nakamura S."/>
        </authorList>
    </citation>
    <scope>NUCLEOTIDE SEQUENCE [LARGE SCALE GENOMIC DNA]</scope>
    <source>
        <strain evidence="1 2">JCM 12405</strain>
    </source>
</reference>